<dbReference type="AlphaFoldDB" id="A0A410DVV2"/>
<dbReference type="Pfam" id="PF00392">
    <property type="entry name" value="GntR"/>
    <property type="match status" value="1"/>
</dbReference>
<gene>
    <name evidence="5" type="ORF">C1I91_18105</name>
</gene>
<evidence type="ECO:0000259" key="4">
    <source>
        <dbReference type="PROSITE" id="PS50949"/>
    </source>
</evidence>
<dbReference type="PROSITE" id="PS50949">
    <property type="entry name" value="HTH_GNTR"/>
    <property type="match status" value="1"/>
</dbReference>
<dbReference type="PANTHER" id="PTHR38445">
    <property type="entry name" value="HTH-TYPE TRANSCRIPTIONAL REPRESSOR YTRA"/>
    <property type="match status" value="1"/>
</dbReference>
<feature type="domain" description="HTH gntR-type" evidence="4">
    <location>
        <begin position="8"/>
        <end position="76"/>
    </location>
</feature>
<dbReference type="InterPro" id="IPR000524">
    <property type="entry name" value="Tscrpt_reg_HTH_GntR"/>
</dbReference>
<dbReference type="KEGG" id="cmah:C1I91_18105"/>
<dbReference type="EMBL" id="CP025746">
    <property type="protein sequence ID" value="QAA33403.1"/>
    <property type="molecule type" value="Genomic_DNA"/>
</dbReference>
<proteinExistence type="predicted"/>
<dbReference type="Proteomes" id="UP000286268">
    <property type="component" value="Chromosome"/>
</dbReference>
<dbReference type="CDD" id="cd07377">
    <property type="entry name" value="WHTH_GntR"/>
    <property type="match status" value="1"/>
</dbReference>
<protein>
    <submittedName>
        <fullName evidence="5">GntR family transcriptional regulator</fullName>
    </submittedName>
</protein>
<reference evidence="5 6" key="1">
    <citation type="submission" date="2018-01" db="EMBL/GenBank/DDBJ databases">
        <title>Genome Sequencing and Assembly of Anaerobacter polyendosporus strain CT4.</title>
        <authorList>
            <person name="Tachaapaikoon C."/>
            <person name="Sutheeworapong S."/>
            <person name="Jenjaroenpun P."/>
            <person name="Wongsurawat T."/>
            <person name="Nookeaw I."/>
            <person name="Cheawchanlertfa P."/>
            <person name="Kosugi A."/>
            <person name="Cheevadhanarak S."/>
            <person name="Ratanakhanokchai K."/>
        </authorList>
    </citation>
    <scope>NUCLEOTIDE SEQUENCE [LARGE SCALE GENOMIC DNA]</scope>
    <source>
        <strain evidence="5 6">CT4</strain>
    </source>
</reference>
<evidence type="ECO:0000256" key="2">
    <source>
        <dbReference type="ARBA" id="ARBA00023125"/>
    </source>
</evidence>
<name>A0A410DVV2_9CLOT</name>
<sequence length="125" mass="14308">MLNFKERSPIYIQIIEKIKADIVSGKIKGGEKLPSVRDFSESFQVNPNTVQRVFQELEKENIAYSQRGIGTFIVDGADLVNKLKNAQAQKYTKRFINEMSSLGMNKDEINKYLLKILEANSNEYS</sequence>
<dbReference type="Gene3D" id="1.10.287.2110">
    <property type="match status" value="1"/>
</dbReference>
<dbReference type="PANTHER" id="PTHR38445:SF9">
    <property type="entry name" value="HTH-TYPE TRANSCRIPTIONAL REPRESSOR YTRA"/>
    <property type="match status" value="1"/>
</dbReference>
<organism evidence="5 6">
    <name type="scientific">Clostridium manihotivorum</name>
    <dbReference type="NCBI Taxonomy" id="2320868"/>
    <lineage>
        <taxon>Bacteria</taxon>
        <taxon>Bacillati</taxon>
        <taxon>Bacillota</taxon>
        <taxon>Clostridia</taxon>
        <taxon>Eubacteriales</taxon>
        <taxon>Clostridiaceae</taxon>
        <taxon>Clostridium</taxon>
    </lineage>
</organism>
<keyword evidence="2" id="KW-0238">DNA-binding</keyword>
<dbReference type="InterPro" id="IPR036390">
    <property type="entry name" value="WH_DNA-bd_sf"/>
</dbReference>
<evidence type="ECO:0000313" key="5">
    <source>
        <dbReference type="EMBL" id="QAA33403.1"/>
    </source>
</evidence>
<keyword evidence="1" id="KW-0805">Transcription regulation</keyword>
<dbReference type="SUPFAM" id="SSF46785">
    <property type="entry name" value="Winged helix' DNA-binding domain"/>
    <property type="match status" value="1"/>
</dbReference>
<dbReference type="GO" id="GO:0003700">
    <property type="term" value="F:DNA-binding transcription factor activity"/>
    <property type="evidence" value="ECO:0007669"/>
    <property type="project" value="InterPro"/>
</dbReference>
<dbReference type="GO" id="GO:0003677">
    <property type="term" value="F:DNA binding"/>
    <property type="evidence" value="ECO:0007669"/>
    <property type="project" value="UniProtKB-KW"/>
</dbReference>
<evidence type="ECO:0000256" key="3">
    <source>
        <dbReference type="ARBA" id="ARBA00023163"/>
    </source>
</evidence>
<dbReference type="OrthoDB" id="163333at2"/>
<dbReference type="SMART" id="SM00345">
    <property type="entry name" value="HTH_GNTR"/>
    <property type="match status" value="1"/>
</dbReference>
<keyword evidence="6" id="KW-1185">Reference proteome</keyword>
<dbReference type="InterPro" id="IPR036388">
    <property type="entry name" value="WH-like_DNA-bd_sf"/>
</dbReference>
<evidence type="ECO:0000256" key="1">
    <source>
        <dbReference type="ARBA" id="ARBA00023015"/>
    </source>
</evidence>
<keyword evidence="3" id="KW-0804">Transcription</keyword>
<evidence type="ECO:0000313" key="6">
    <source>
        <dbReference type="Proteomes" id="UP000286268"/>
    </source>
</evidence>
<accession>A0A410DVV2</accession>
<dbReference type="Gene3D" id="1.10.10.10">
    <property type="entry name" value="Winged helix-like DNA-binding domain superfamily/Winged helix DNA-binding domain"/>
    <property type="match status" value="1"/>
</dbReference>